<sequence>MKDSEVLSIGSVHWAHLLVQLVLSHNLGTLVEAIVVEVAAIPIIHYVINSSKQSRNEVVFKEVLKDWESLLIKDKTESPKRKEKTPINFNDYIFGELFDLNHDGFKIFEDLNINILSKEETICVKDNLKENNISNKDILLELYLQRKAFKVAFEMIAAVEVFGSGSAVCESTFSCLTRLENPQRQSIKHDRFSNLASLAFESERTEKLNLDALLMDFNKQKRRKLQLQ</sequence>
<proteinExistence type="predicted"/>
<protein>
    <recommendedName>
        <fullName evidence="3">HAT C-terminal dimerisation domain-containing protein</fullName>
    </recommendedName>
</protein>
<evidence type="ECO:0000313" key="2">
    <source>
        <dbReference type="Proteomes" id="UP000325440"/>
    </source>
</evidence>
<evidence type="ECO:0000313" key="1">
    <source>
        <dbReference type="EMBL" id="VVC33305.1"/>
    </source>
</evidence>
<dbReference type="EMBL" id="CABPRJ010000966">
    <property type="protein sequence ID" value="VVC33305.1"/>
    <property type="molecule type" value="Genomic_DNA"/>
</dbReference>
<reference evidence="1 2" key="1">
    <citation type="submission" date="2019-08" db="EMBL/GenBank/DDBJ databases">
        <authorList>
            <person name="Alioto T."/>
            <person name="Alioto T."/>
            <person name="Gomez Garrido J."/>
        </authorList>
    </citation>
    <scope>NUCLEOTIDE SEQUENCE [LARGE SCALE GENOMIC DNA]</scope>
</reference>
<name>A0A5E4MPC0_9HEMI</name>
<dbReference type="AlphaFoldDB" id="A0A5E4MPC0"/>
<gene>
    <name evidence="1" type="ORF">CINCED_3A019468</name>
</gene>
<dbReference type="Proteomes" id="UP000325440">
    <property type="component" value="Unassembled WGS sequence"/>
</dbReference>
<organism evidence="1 2">
    <name type="scientific">Cinara cedri</name>
    <dbReference type="NCBI Taxonomy" id="506608"/>
    <lineage>
        <taxon>Eukaryota</taxon>
        <taxon>Metazoa</taxon>
        <taxon>Ecdysozoa</taxon>
        <taxon>Arthropoda</taxon>
        <taxon>Hexapoda</taxon>
        <taxon>Insecta</taxon>
        <taxon>Pterygota</taxon>
        <taxon>Neoptera</taxon>
        <taxon>Paraneoptera</taxon>
        <taxon>Hemiptera</taxon>
        <taxon>Sternorrhyncha</taxon>
        <taxon>Aphidomorpha</taxon>
        <taxon>Aphidoidea</taxon>
        <taxon>Aphididae</taxon>
        <taxon>Lachninae</taxon>
        <taxon>Cinara</taxon>
    </lineage>
</organism>
<dbReference type="OrthoDB" id="6628548at2759"/>
<keyword evidence="2" id="KW-1185">Reference proteome</keyword>
<accession>A0A5E4MPC0</accession>
<evidence type="ECO:0008006" key="3">
    <source>
        <dbReference type="Google" id="ProtNLM"/>
    </source>
</evidence>